<dbReference type="InParanoid" id="C4JFK9"/>
<dbReference type="GO" id="GO:0044284">
    <property type="term" value="C:mitochondrial crista junction"/>
    <property type="evidence" value="ECO:0007669"/>
    <property type="project" value="TreeGrafter"/>
</dbReference>
<proteinExistence type="predicted"/>
<dbReference type="GO" id="GO:0042407">
    <property type="term" value="P:cristae formation"/>
    <property type="evidence" value="ECO:0007669"/>
    <property type="project" value="InterPro"/>
</dbReference>
<keyword evidence="1" id="KW-0999">Mitochondrion inner membrane</keyword>
<dbReference type="OrthoDB" id="2399148at2759"/>
<dbReference type="eggNOG" id="ENOG502S70K">
    <property type="taxonomic scope" value="Eukaryota"/>
</dbReference>
<dbReference type="PANTHER" id="PTHR28268">
    <property type="entry name" value="MICOS SUBUNIT MIC26"/>
    <property type="match status" value="1"/>
</dbReference>
<keyword evidence="1" id="KW-0472">Membrane</keyword>
<sequence>MVLHPLLRQRAAATGAAVLIAGGFAAYPGRTLYAEAPPSSFSPVLQRQRKPIYDDNNDSTPAEVQKPLPTTPALSSNVPPTTSDPSDHQSPTDQLANQIRQARLFLYDHSLSAENAFNNALSRALNAESRFTSTIASLAPSRESGERLLPGSIYVIVTAMAGSIVSRNRGVFLRTTTPLVAGTVAAWTLLPVTMRNISDLVWEYEKKFPALAEQHVKIRTITEESWRRAVAHSGYGRIWLEGKIGEGRETLEEWISKGK</sequence>
<dbReference type="EMBL" id="CH476615">
    <property type="protein sequence ID" value="EEP76174.1"/>
    <property type="molecule type" value="Genomic_DNA"/>
</dbReference>
<feature type="region of interest" description="Disordered" evidence="2">
    <location>
        <begin position="51"/>
        <end position="94"/>
    </location>
</feature>
<name>C4JFK9_UNCRE</name>
<feature type="compositionally biased region" description="Polar residues" evidence="2">
    <location>
        <begin position="72"/>
        <end position="94"/>
    </location>
</feature>
<dbReference type="OMA" id="GVAHSGM"/>
<dbReference type="Proteomes" id="UP000002058">
    <property type="component" value="Unassembled WGS sequence"/>
</dbReference>
<dbReference type="FunCoup" id="C4JFK9">
    <property type="interactions" value="24"/>
</dbReference>
<dbReference type="GO" id="GO:0061617">
    <property type="term" value="C:MICOS complex"/>
    <property type="evidence" value="ECO:0007669"/>
    <property type="project" value="UniProtKB-UniRule"/>
</dbReference>
<dbReference type="Pfam" id="PF09769">
    <property type="entry name" value="ApoO"/>
    <property type="match status" value="1"/>
</dbReference>
<keyword evidence="1" id="KW-0496">Mitochondrion</keyword>
<comment type="function">
    <text evidence="1">Component of the MICOS complex, a large protein complex of the mitochondrial inner membrane that plays crucial roles in the maintenance of crista junctions, inner membrane architecture, and formation of contact sites to the outer membrane.</text>
</comment>
<evidence type="ECO:0000256" key="1">
    <source>
        <dbReference type="RuleBase" id="RU363021"/>
    </source>
</evidence>
<dbReference type="InterPro" id="IPR033181">
    <property type="entry name" value="Mic26_fungi"/>
</dbReference>
<evidence type="ECO:0000256" key="2">
    <source>
        <dbReference type="SAM" id="MobiDB-lite"/>
    </source>
</evidence>
<dbReference type="GeneID" id="8438227"/>
<dbReference type="KEGG" id="ure:UREG_01023"/>
<dbReference type="RefSeq" id="XP_002541507.1">
    <property type="nucleotide sequence ID" value="XM_002541461.1"/>
</dbReference>
<reference evidence="4" key="1">
    <citation type="journal article" date="2009" name="Genome Res.">
        <title>Comparative genomic analyses of the human fungal pathogens Coccidioides and their relatives.</title>
        <authorList>
            <person name="Sharpton T.J."/>
            <person name="Stajich J.E."/>
            <person name="Rounsley S.D."/>
            <person name="Gardner M.J."/>
            <person name="Wortman J.R."/>
            <person name="Jordar V.S."/>
            <person name="Maiti R."/>
            <person name="Kodira C.D."/>
            <person name="Neafsey D.E."/>
            <person name="Zeng Q."/>
            <person name="Hung C.-Y."/>
            <person name="McMahan C."/>
            <person name="Muszewska A."/>
            <person name="Grynberg M."/>
            <person name="Mandel M.A."/>
            <person name="Kellner E.M."/>
            <person name="Barker B.M."/>
            <person name="Galgiani J.N."/>
            <person name="Orbach M.J."/>
            <person name="Kirkland T.N."/>
            <person name="Cole G.T."/>
            <person name="Henn M.R."/>
            <person name="Birren B.W."/>
            <person name="Taylor J.W."/>
        </authorList>
    </citation>
    <scope>NUCLEOTIDE SEQUENCE [LARGE SCALE GENOMIC DNA]</scope>
    <source>
        <strain evidence="4">UAMH 1704</strain>
    </source>
</reference>
<dbReference type="STRING" id="336963.C4JFK9"/>
<comment type="subcellular location">
    <subcellularLocation>
        <location evidence="1">Mitochondrion inner membrane</location>
    </subcellularLocation>
</comment>
<dbReference type="InterPro" id="IPR019166">
    <property type="entry name" value="MIC26/MIC27"/>
</dbReference>
<dbReference type="PANTHER" id="PTHR28268:SF1">
    <property type="entry name" value="MICOS SUBUNIT MIC26"/>
    <property type="match status" value="1"/>
</dbReference>
<keyword evidence="4" id="KW-1185">Reference proteome</keyword>
<comment type="subunit">
    <text evidence="1">Component of the mitochondrial contact site and cristae organizing system (MICOS) complex.</text>
</comment>
<evidence type="ECO:0000313" key="4">
    <source>
        <dbReference type="Proteomes" id="UP000002058"/>
    </source>
</evidence>
<gene>
    <name evidence="3" type="ORF">UREG_01023</name>
</gene>
<organism evidence="3 4">
    <name type="scientific">Uncinocarpus reesii (strain UAMH 1704)</name>
    <dbReference type="NCBI Taxonomy" id="336963"/>
    <lineage>
        <taxon>Eukaryota</taxon>
        <taxon>Fungi</taxon>
        <taxon>Dikarya</taxon>
        <taxon>Ascomycota</taxon>
        <taxon>Pezizomycotina</taxon>
        <taxon>Eurotiomycetes</taxon>
        <taxon>Eurotiomycetidae</taxon>
        <taxon>Onygenales</taxon>
        <taxon>Onygenaceae</taxon>
        <taxon>Uncinocarpus</taxon>
    </lineage>
</organism>
<dbReference type="VEuPathDB" id="FungiDB:UREG_01023"/>
<protein>
    <recommendedName>
        <fullName evidence="1">MICOS complex subunit</fullName>
    </recommendedName>
</protein>
<evidence type="ECO:0000313" key="3">
    <source>
        <dbReference type="EMBL" id="EEP76174.1"/>
    </source>
</evidence>
<dbReference type="HOGENOM" id="CLU_072876_0_0_1"/>
<accession>C4JFK9</accession>
<dbReference type="AlphaFoldDB" id="C4JFK9"/>